<protein>
    <submittedName>
        <fullName evidence="1">Uncharacterized protein</fullName>
    </submittedName>
</protein>
<reference evidence="1 2" key="2">
    <citation type="journal article" date="2022" name="Mol. Ecol. Resour.">
        <title>The genomes of chicory, endive, great burdock and yacon provide insights into Asteraceae paleo-polyploidization history and plant inulin production.</title>
        <authorList>
            <person name="Fan W."/>
            <person name="Wang S."/>
            <person name="Wang H."/>
            <person name="Wang A."/>
            <person name="Jiang F."/>
            <person name="Liu H."/>
            <person name="Zhao H."/>
            <person name="Xu D."/>
            <person name="Zhang Y."/>
        </authorList>
    </citation>
    <scope>NUCLEOTIDE SEQUENCE [LARGE SCALE GENOMIC DNA]</scope>
    <source>
        <strain evidence="2">cv. Niubang</strain>
        <tissue evidence="1">Leaf</tissue>
    </source>
</reference>
<evidence type="ECO:0000313" key="1">
    <source>
        <dbReference type="EMBL" id="KAI3771069.1"/>
    </source>
</evidence>
<name>A0ACB9FI87_ARCLA</name>
<keyword evidence="2" id="KW-1185">Reference proteome</keyword>
<sequence length="202" mass="23909">MLNMRQRRWVELLSDYDCEIKYHPGKANVVADALSRKERVKPLRIRAMGVTVQTNLKAQILEAQEEGLKSDNLRNESLRHLEKGFETRADGVRYFKDKIWIPKADNLRSKILEEAHKSRYSIHPGADKMYQDLRSYYWWPGMKRDVAMYVSECLTCARVKAEHQKPSGLLQQPEIPQWKWDQISMDFVTKLPRTRKDHHWDG</sequence>
<organism evidence="1 2">
    <name type="scientific">Arctium lappa</name>
    <name type="common">Greater burdock</name>
    <name type="synonym">Lappa major</name>
    <dbReference type="NCBI Taxonomy" id="4217"/>
    <lineage>
        <taxon>Eukaryota</taxon>
        <taxon>Viridiplantae</taxon>
        <taxon>Streptophyta</taxon>
        <taxon>Embryophyta</taxon>
        <taxon>Tracheophyta</taxon>
        <taxon>Spermatophyta</taxon>
        <taxon>Magnoliopsida</taxon>
        <taxon>eudicotyledons</taxon>
        <taxon>Gunneridae</taxon>
        <taxon>Pentapetalae</taxon>
        <taxon>asterids</taxon>
        <taxon>campanulids</taxon>
        <taxon>Asterales</taxon>
        <taxon>Asteraceae</taxon>
        <taxon>Carduoideae</taxon>
        <taxon>Cardueae</taxon>
        <taxon>Arctiinae</taxon>
        <taxon>Arctium</taxon>
    </lineage>
</organism>
<evidence type="ECO:0000313" key="2">
    <source>
        <dbReference type="Proteomes" id="UP001055879"/>
    </source>
</evidence>
<dbReference type="Proteomes" id="UP001055879">
    <property type="component" value="Linkage Group LG01"/>
</dbReference>
<accession>A0ACB9FI87</accession>
<reference evidence="2" key="1">
    <citation type="journal article" date="2022" name="Mol. Ecol. Resour.">
        <title>The genomes of chicory, endive, great burdock and yacon provide insights into Asteraceae palaeo-polyploidization history and plant inulin production.</title>
        <authorList>
            <person name="Fan W."/>
            <person name="Wang S."/>
            <person name="Wang H."/>
            <person name="Wang A."/>
            <person name="Jiang F."/>
            <person name="Liu H."/>
            <person name="Zhao H."/>
            <person name="Xu D."/>
            <person name="Zhang Y."/>
        </authorList>
    </citation>
    <scope>NUCLEOTIDE SEQUENCE [LARGE SCALE GENOMIC DNA]</scope>
    <source>
        <strain evidence="2">cv. Niubang</strain>
    </source>
</reference>
<gene>
    <name evidence="1" type="ORF">L6452_02222</name>
</gene>
<proteinExistence type="predicted"/>
<comment type="caution">
    <text evidence="1">The sequence shown here is derived from an EMBL/GenBank/DDBJ whole genome shotgun (WGS) entry which is preliminary data.</text>
</comment>
<dbReference type="EMBL" id="CM042047">
    <property type="protein sequence ID" value="KAI3771069.1"/>
    <property type="molecule type" value="Genomic_DNA"/>
</dbReference>